<evidence type="ECO:0000256" key="1">
    <source>
        <dbReference type="SAM" id="MobiDB-lite"/>
    </source>
</evidence>
<reference evidence="3 4" key="1">
    <citation type="journal article" date="2014" name="PLoS Genet.">
        <title>Phylogenetically driven sequencing of extremely halophilic archaea reveals strategies for static and dynamic osmo-response.</title>
        <authorList>
            <person name="Becker E.A."/>
            <person name="Seitzer P.M."/>
            <person name="Tritt A."/>
            <person name="Larsen D."/>
            <person name="Krusor M."/>
            <person name="Yao A.I."/>
            <person name="Wu D."/>
            <person name="Madern D."/>
            <person name="Eisen J.A."/>
            <person name="Darling A.E."/>
            <person name="Facciotti M.T."/>
        </authorList>
    </citation>
    <scope>NUCLEOTIDE SEQUENCE [LARGE SCALE GENOMIC DNA]</scope>
    <source>
        <strain evidence="3 4">JCM 10879</strain>
    </source>
</reference>
<accession>M0LMT2</accession>
<evidence type="ECO:0000313" key="4">
    <source>
        <dbReference type="Proteomes" id="UP000011607"/>
    </source>
</evidence>
<keyword evidence="2" id="KW-0472">Membrane</keyword>
<feature type="region of interest" description="Disordered" evidence="1">
    <location>
        <begin position="1"/>
        <end position="30"/>
    </location>
</feature>
<feature type="transmembrane region" description="Helical" evidence="2">
    <location>
        <begin position="79"/>
        <end position="98"/>
    </location>
</feature>
<dbReference type="EMBL" id="AOMA01000130">
    <property type="protein sequence ID" value="EMA34862.1"/>
    <property type="molecule type" value="Genomic_DNA"/>
</dbReference>
<protein>
    <submittedName>
        <fullName evidence="3">Uncharacterized protein</fullName>
    </submittedName>
</protein>
<proteinExistence type="predicted"/>
<organism evidence="3 4">
    <name type="scientific">Halobiforma nitratireducens JCM 10879</name>
    <dbReference type="NCBI Taxonomy" id="1227454"/>
    <lineage>
        <taxon>Archaea</taxon>
        <taxon>Methanobacteriati</taxon>
        <taxon>Methanobacteriota</taxon>
        <taxon>Stenosarchaea group</taxon>
        <taxon>Halobacteria</taxon>
        <taxon>Halobacteriales</taxon>
        <taxon>Natrialbaceae</taxon>
        <taxon>Halobiforma</taxon>
    </lineage>
</organism>
<feature type="transmembrane region" description="Helical" evidence="2">
    <location>
        <begin position="130"/>
        <end position="150"/>
    </location>
</feature>
<dbReference type="Proteomes" id="UP000011607">
    <property type="component" value="Unassembled WGS sequence"/>
</dbReference>
<keyword evidence="2" id="KW-0812">Transmembrane</keyword>
<evidence type="ECO:0000313" key="3">
    <source>
        <dbReference type="EMBL" id="EMA34862.1"/>
    </source>
</evidence>
<gene>
    <name evidence="3" type="ORF">C446_13449</name>
</gene>
<name>M0LMT2_9EURY</name>
<keyword evidence="4" id="KW-1185">Reference proteome</keyword>
<keyword evidence="2" id="KW-1133">Transmembrane helix</keyword>
<feature type="transmembrane region" description="Helical" evidence="2">
    <location>
        <begin position="45"/>
        <end position="67"/>
    </location>
</feature>
<comment type="caution">
    <text evidence="3">The sequence shown here is derived from an EMBL/GenBank/DDBJ whole genome shotgun (WGS) entry which is preliminary data.</text>
</comment>
<dbReference type="eggNOG" id="arCOG10704">
    <property type="taxonomic scope" value="Archaea"/>
</dbReference>
<feature type="non-terminal residue" evidence="3">
    <location>
        <position position="152"/>
    </location>
</feature>
<sequence>MDEAEDQTEDTRRTDDPESALPVDPDDPATVQWRRDASTSRTVRLLWSLGVGTFFAAIGIIVFWRLYDFAGQAGGTLSQSVVLAVVAAVTVTVVALAASSNSEARLEAALESLPVSGPSGSASQRGLSRAIDAAVGTVAMAAVIGALMAVGR</sequence>
<dbReference type="AlphaFoldDB" id="M0LMT2"/>
<evidence type="ECO:0000256" key="2">
    <source>
        <dbReference type="SAM" id="Phobius"/>
    </source>
</evidence>